<evidence type="ECO:0000313" key="4">
    <source>
        <dbReference type="Proteomes" id="UP000005444"/>
    </source>
</evidence>
<name>G8PCU8_PEDCP</name>
<sequence length="90" mass="10675">MIFVQFFSLLQVVIQIYMLLIFVWVLMSWLPGARQSALGRFIDRICEPYMRWFRFIPPFFGIDFSPVIALFVLDLVMQGIQYISILLFGM</sequence>
<evidence type="ECO:0000256" key="2">
    <source>
        <dbReference type="SAM" id="Phobius"/>
    </source>
</evidence>
<evidence type="ECO:0000256" key="1">
    <source>
        <dbReference type="ARBA" id="ARBA00010894"/>
    </source>
</evidence>
<gene>
    <name evidence="3" type="ordered locus">PECL_810</name>
</gene>
<dbReference type="GO" id="GO:0016020">
    <property type="term" value="C:membrane"/>
    <property type="evidence" value="ECO:0007669"/>
    <property type="project" value="InterPro"/>
</dbReference>
<feature type="transmembrane region" description="Helical" evidence="2">
    <location>
        <begin position="6"/>
        <end position="31"/>
    </location>
</feature>
<dbReference type="PATRIC" id="fig|701521.8.peg.762"/>
<keyword evidence="2" id="KW-0812">Transmembrane</keyword>
<dbReference type="EMBL" id="CP003137">
    <property type="protein sequence ID" value="AEV95083.1"/>
    <property type="molecule type" value="Genomic_DNA"/>
</dbReference>
<dbReference type="PANTHER" id="PTHR33219:SF14">
    <property type="entry name" value="PROTEIN COFACTOR ASSEMBLY OF COMPLEX C SUBUNIT B CCB3, CHLOROPLASTIC-RELATED"/>
    <property type="match status" value="1"/>
</dbReference>
<organism evidence="3 4">
    <name type="scientific">Pediococcus claussenii (strain ATCC BAA-344 / DSM 14800 / JCM 18046 / KCTC 3811 / LMG 21948 / P06)</name>
    <dbReference type="NCBI Taxonomy" id="701521"/>
    <lineage>
        <taxon>Bacteria</taxon>
        <taxon>Bacillati</taxon>
        <taxon>Bacillota</taxon>
        <taxon>Bacilli</taxon>
        <taxon>Lactobacillales</taxon>
        <taxon>Lactobacillaceae</taxon>
        <taxon>Pediococcus</taxon>
    </lineage>
</organism>
<comment type="similarity">
    <text evidence="1">Belongs to the YggT family.</text>
</comment>
<keyword evidence="4" id="KW-1185">Reference proteome</keyword>
<reference evidence="3 4" key="1">
    <citation type="journal article" date="2012" name="J. Bacteriol.">
        <title>Complete Genome Sequence of the Beer Spoilage Organism Pediococcus claussenii ATCC BAA-344T.</title>
        <authorList>
            <person name="Pittet V."/>
            <person name="Abegunde T."/>
            <person name="Marfleet T."/>
            <person name="Haakensen M."/>
            <person name="Morrow K."/>
            <person name="Jayaprakash T."/>
            <person name="Schroeder K."/>
            <person name="Trost B."/>
            <person name="Byrns S."/>
            <person name="Bergsveinson J."/>
            <person name="Kusalik A."/>
            <person name="Ziola B."/>
        </authorList>
    </citation>
    <scope>NUCLEOTIDE SEQUENCE [LARGE SCALE GENOMIC DNA]</scope>
    <source>
        <strain evidence="3 4">ATCC BAA-344</strain>
    </source>
</reference>
<proteinExistence type="inferred from homology"/>
<dbReference type="HOGENOM" id="CLU_136788_4_3_9"/>
<dbReference type="eggNOG" id="COG0762">
    <property type="taxonomic scope" value="Bacteria"/>
</dbReference>
<dbReference type="Pfam" id="PF02325">
    <property type="entry name" value="CCB3_YggT"/>
    <property type="match status" value="1"/>
</dbReference>
<accession>G8PCU8</accession>
<dbReference type="RefSeq" id="WP_014215280.1">
    <property type="nucleotide sequence ID" value="NC_016605.1"/>
</dbReference>
<dbReference type="KEGG" id="pce:PECL_810"/>
<protein>
    <recommendedName>
        <fullName evidence="5">YGGT family protein</fullName>
    </recommendedName>
</protein>
<evidence type="ECO:0000313" key="3">
    <source>
        <dbReference type="EMBL" id="AEV95083.1"/>
    </source>
</evidence>
<keyword evidence="2" id="KW-1133">Transmembrane helix</keyword>
<dbReference type="InterPro" id="IPR003425">
    <property type="entry name" value="CCB3/YggT"/>
</dbReference>
<evidence type="ECO:0008006" key="5">
    <source>
        <dbReference type="Google" id="ProtNLM"/>
    </source>
</evidence>
<dbReference type="AlphaFoldDB" id="G8PCU8"/>
<dbReference type="Proteomes" id="UP000005444">
    <property type="component" value="Chromosome"/>
</dbReference>
<keyword evidence="2" id="KW-0472">Membrane</keyword>
<dbReference type="STRING" id="701521.PECL_810"/>
<dbReference type="PANTHER" id="PTHR33219">
    <property type="entry name" value="YLMG HOMOLOG PROTEIN 2, CHLOROPLASTIC"/>
    <property type="match status" value="1"/>
</dbReference>